<dbReference type="OrthoDB" id="9793324at2"/>
<reference evidence="1 2" key="1">
    <citation type="submission" date="2016-02" db="EMBL/GenBank/DDBJ databases">
        <title>Draft Genome for Tepidibacillus decaturensis nov. sp. Strain Z9, an Anaerobic, Moderately Thermophilic and Heterotrophic Bacterium from Deep Subsurface of the Illinois Basin, USA.</title>
        <authorList>
            <person name="Dong Y."/>
            <person name="Chang J.Y."/>
            <person name="Sanford R."/>
            <person name="Fouke B.W."/>
        </authorList>
    </citation>
    <scope>NUCLEOTIDE SEQUENCE [LARGE SCALE GENOMIC DNA]</scope>
    <source>
        <strain evidence="1 2">Z9</strain>
    </source>
</reference>
<dbReference type="Proteomes" id="UP000070352">
    <property type="component" value="Unassembled WGS sequence"/>
</dbReference>
<gene>
    <name evidence="1" type="ORF">U473_12020</name>
</gene>
<dbReference type="InterPro" id="IPR014202">
    <property type="entry name" value="Spore_II_R"/>
</dbReference>
<sequence length="215" mass="24585">MKKLLYFIFIFSVLLMSWDIQKQEMAIAAPQESATIPDQAIRLRIIANSDSPEDQWLKRKIRDEIVAQLDPYATKVKTIEEARAVIKEHLPAFQELVEKTIKDNGFSYSEPPKVELGIVPFPTKMYGQTVYPAGEYEALRITLGAGKGQNWWCVLFPPLCFVDISTGDAVDVVKNTTVDKTQQSIVQLNDPEEVEVRFFLFDMLLKLFSFIKSIF</sequence>
<organism evidence="1 2">
    <name type="scientific">Tepidibacillus decaturensis</name>
    <dbReference type="NCBI Taxonomy" id="1413211"/>
    <lineage>
        <taxon>Bacteria</taxon>
        <taxon>Bacillati</taxon>
        <taxon>Bacillota</taxon>
        <taxon>Bacilli</taxon>
        <taxon>Bacillales</taxon>
        <taxon>Bacillaceae</taxon>
        <taxon>Tepidibacillus</taxon>
    </lineage>
</organism>
<evidence type="ECO:0000313" key="1">
    <source>
        <dbReference type="EMBL" id="KXG44666.1"/>
    </source>
</evidence>
<dbReference type="Pfam" id="PF09551">
    <property type="entry name" value="Spore_II_R"/>
    <property type="match status" value="1"/>
</dbReference>
<dbReference type="EMBL" id="LSKU01000001">
    <property type="protein sequence ID" value="KXG44666.1"/>
    <property type="molecule type" value="Genomic_DNA"/>
</dbReference>
<dbReference type="STRING" id="1413211.U473_12020"/>
<dbReference type="AlphaFoldDB" id="A0A135L6R6"/>
<evidence type="ECO:0008006" key="3">
    <source>
        <dbReference type="Google" id="ProtNLM"/>
    </source>
</evidence>
<accession>A0A135L6R6</accession>
<evidence type="ECO:0000313" key="2">
    <source>
        <dbReference type="Proteomes" id="UP000070352"/>
    </source>
</evidence>
<protein>
    <recommendedName>
        <fullName evidence="3">Stage II sporulation protein R</fullName>
    </recommendedName>
</protein>
<name>A0A135L6R6_9BACI</name>
<dbReference type="RefSeq" id="WP_068726662.1">
    <property type="nucleotide sequence ID" value="NZ_LSKU01000001.1"/>
</dbReference>
<proteinExistence type="predicted"/>
<comment type="caution">
    <text evidence="1">The sequence shown here is derived from an EMBL/GenBank/DDBJ whole genome shotgun (WGS) entry which is preliminary data.</text>
</comment>
<keyword evidence="2" id="KW-1185">Reference proteome</keyword>
<dbReference type="NCBIfam" id="TIGR02837">
    <property type="entry name" value="spore_II_R"/>
    <property type="match status" value="1"/>
</dbReference>